<dbReference type="EMBL" id="JACADJ010000043">
    <property type="protein sequence ID" value="NWH05713.1"/>
    <property type="molecule type" value="Genomic_DNA"/>
</dbReference>
<dbReference type="Proteomes" id="UP000553343">
    <property type="component" value="Unassembled WGS sequence"/>
</dbReference>
<feature type="compositionally biased region" description="Polar residues" evidence="1">
    <location>
        <begin position="164"/>
        <end position="176"/>
    </location>
</feature>
<keyword evidence="3" id="KW-1185">Reference proteome</keyword>
<evidence type="ECO:0000313" key="3">
    <source>
        <dbReference type="Proteomes" id="UP000553343"/>
    </source>
</evidence>
<protein>
    <submittedName>
        <fullName evidence="2">YebG family protein</fullName>
    </submittedName>
</protein>
<comment type="caution">
    <text evidence="2">The sequence shown here is derived from an EMBL/GenBank/DDBJ whole genome shotgun (WGS) entry which is preliminary data.</text>
</comment>
<feature type="compositionally biased region" description="Basic and acidic residues" evidence="1">
    <location>
        <begin position="105"/>
        <end position="122"/>
    </location>
</feature>
<gene>
    <name evidence="2" type="ORF">HXW94_12080</name>
</gene>
<dbReference type="Gene3D" id="1.10.10.710">
    <property type="entry name" value="PSPTO_1197 like"/>
    <property type="match status" value="1"/>
</dbReference>
<feature type="compositionally biased region" description="Polar residues" evidence="1">
    <location>
        <begin position="134"/>
        <end position="151"/>
    </location>
</feature>
<dbReference type="Pfam" id="PF07130">
    <property type="entry name" value="YebG"/>
    <property type="match status" value="1"/>
</dbReference>
<feature type="compositionally biased region" description="Basic and acidic residues" evidence="1">
    <location>
        <begin position="152"/>
        <end position="161"/>
    </location>
</feature>
<organism evidence="2 3">
    <name type="scientific">Desulfobacter latus</name>
    <dbReference type="NCBI Taxonomy" id="2292"/>
    <lineage>
        <taxon>Bacteria</taxon>
        <taxon>Pseudomonadati</taxon>
        <taxon>Thermodesulfobacteriota</taxon>
        <taxon>Desulfobacteria</taxon>
        <taxon>Desulfobacterales</taxon>
        <taxon>Desulfobacteraceae</taxon>
        <taxon>Desulfobacter</taxon>
    </lineage>
</organism>
<evidence type="ECO:0000256" key="1">
    <source>
        <dbReference type="SAM" id="MobiDB-lite"/>
    </source>
</evidence>
<proteinExistence type="predicted"/>
<dbReference type="InterPro" id="IPR009813">
    <property type="entry name" value="Uncharacterised_YebG"/>
</dbReference>
<dbReference type="AlphaFoldDB" id="A0A850T1X4"/>
<dbReference type="InterPro" id="IPR038627">
    <property type="entry name" value="YebG-like_sf"/>
</dbReference>
<feature type="compositionally biased region" description="Basic and acidic residues" evidence="1">
    <location>
        <begin position="80"/>
        <end position="96"/>
    </location>
</feature>
<name>A0A850T1X4_9BACT</name>
<feature type="region of interest" description="Disordered" evidence="1">
    <location>
        <begin position="72"/>
        <end position="176"/>
    </location>
</feature>
<evidence type="ECO:0000313" key="2">
    <source>
        <dbReference type="EMBL" id="NWH05713.1"/>
    </source>
</evidence>
<sequence length="176" mass="19359">MPVIVKYIVVRDGDEKMTFATKKEADAYDKMLDIADNLFDFLQNSDIVLDEARKEEISLLLAEKRDEVMPILRGITPKSQNERKKSAASSETDKTRGKAVAKQTASERTKTSEIHTDPEAKPASKSAGKFTPRTKGTSSKKSGPAESTTPRLKTEGLEKAPKLTSLSASNTTLDRK</sequence>
<reference evidence="2 3" key="1">
    <citation type="submission" date="2020-06" db="EMBL/GenBank/DDBJ databases">
        <title>High-quality draft genome of sulfate reducer Desulfobacter latus type strain AcrS2 isolated from marine sediment.</title>
        <authorList>
            <person name="Hoppe M."/>
            <person name="Larsen C.K."/>
            <person name="Marshall I.P.G."/>
            <person name="Schramm A."/>
            <person name="Marietou A.G."/>
        </authorList>
    </citation>
    <scope>NUCLEOTIDE SEQUENCE [LARGE SCALE GENOMIC DNA]</scope>
    <source>
        <strain evidence="2 3">AcRS2</strain>
    </source>
</reference>
<accession>A0A850T1X4</accession>
<dbReference type="RefSeq" id="WP_178367171.1">
    <property type="nucleotide sequence ID" value="NZ_JACADJ010000043.1"/>
</dbReference>